<comment type="similarity">
    <text evidence="1">Belongs to the RdRP family.</text>
</comment>
<dbReference type="GO" id="GO:0003968">
    <property type="term" value="F:RNA-directed RNA polymerase activity"/>
    <property type="evidence" value="ECO:0007669"/>
    <property type="project" value="UniProtKB-KW"/>
</dbReference>
<keyword evidence="5" id="KW-1185">Reference proteome</keyword>
<accession>A0A8H5HL80</accession>
<organism evidence="4 5">
    <name type="scientific">Tricholomella constricta</name>
    <dbReference type="NCBI Taxonomy" id="117010"/>
    <lineage>
        <taxon>Eukaryota</taxon>
        <taxon>Fungi</taxon>
        <taxon>Dikarya</taxon>
        <taxon>Basidiomycota</taxon>
        <taxon>Agaricomycotina</taxon>
        <taxon>Agaricomycetes</taxon>
        <taxon>Agaricomycetidae</taxon>
        <taxon>Agaricales</taxon>
        <taxon>Tricholomatineae</taxon>
        <taxon>Lyophyllaceae</taxon>
        <taxon>Tricholomella</taxon>
    </lineage>
</organism>
<feature type="region of interest" description="Disordered" evidence="2">
    <location>
        <begin position="160"/>
        <end position="184"/>
    </location>
</feature>
<sequence length="1210" mass="136093">MGDYDKYFTHLDDDVYRMCDAIESQHNSPTKEFSTLAYSSFSSARLTPPVTPHLSATAKDRNAAASSSSAQWTPFTPSRKRGNNTAGTPAGRWTAIRKSFSEFGIDCDSSDEEAQEVSALLTDSDTSSLDNLFGDTPLSSQGSLSSLGSGWSLPSANTFKVTGSPGKRRIGESKFPSGSSPPKYRRLIERETTPIRKETPCSPVVNDVFSCLSSNSAATASRNDGWNTNIAPSGPALKKFLSGPLGVDLTPSIIAHDVTVQALMDKARLTWGVQYEIARGIARGYWSWTDVQLKVELLRGASRDVAFKVRSIMLNQPLKTPDDTVWRELDREQAAIMENRGRGLGLMGAWRDEPDWYGGQVQQLARLDRFGETYKIHLEPMEKRRSYRLARFIGSRRVLQLRIPDELVKKEVKQVKDYLLQKFILCGRVFVPLTAKENTVYLVETNENYERQPAMWDGDKFRKSFKDIVNWHNALDANADQPISKWSTRFSLAFSTSVPAIEFKEDNIFFIDDLYASDWTGPGKAPAEKIVTDGCGLINEAALKIILHILNLLSRPTAVQGRMLGSKGLWILHPTDKDTEPRIWIRPSQTKINYLRPFQRVHRIFDLVSVSRSSPPISLSKQSIMNLSKNGVPDKVLIDLMVQGLEDQIRPLMEWEGLRAMENLWYVVNQLGGVSRSRLQRLTAGLSRVLGVQRREWGHEDVGMGSGDASMALKEELDTSSYTGRNEFSGAPLAIHELALELIQANFRPEELNLLRDKIRYIISTTIRTTIEKFTIPLQESLGAFVAPDPIGILEEGEVYYRSSQSLTDPTTQTLFNTVIGDGLLGRYPVRIESDIQKVKFVDRPELFNYSDVLIVSTKGNVSFASLLSGGDYDGDDLFIIREKSLVEPFQNKPLAPMPQNFMEDNFERHPERVEQFAHRVAVMSVNEAQRAFQDVLLLSLCETKHGLYSTFHDFSVWLYDYWDPRAIRLSYMFNTLLDSGKTGLRLKPNVFAKDQKDFGGQIPDTQSSRAKPYIFHTIHGAAKAAGDNLLREYDIQAKSLPGMITKERKDEDLLRPYRAALDLVKRVSNTPQGQTLIVELNRIKAVVDEAKQAHQTEKVRLGKARNQASPKKKQKKDFPRETDGMLEASRLFNEDVESIVFFQNVREIKASYAYDLDSNFAFCVAFRDLCAIKARSSPGGLAPVTRAFDEAKSIPSGYVKAMARVHDHF</sequence>
<evidence type="ECO:0000313" key="4">
    <source>
        <dbReference type="EMBL" id="KAF5385050.1"/>
    </source>
</evidence>
<dbReference type="PANTHER" id="PTHR23079">
    <property type="entry name" value="RNA-DEPENDENT RNA POLYMERASE"/>
    <property type="match status" value="1"/>
</dbReference>
<evidence type="ECO:0000256" key="1">
    <source>
        <dbReference type="RuleBase" id="RU363098"/>
    </source>
</evidence>
<comment type="catalytic activity">
    <reaction evidence="1">
        <text>RNA(n) + a ribonucleoside 5'-triphosphate = RNA(n+1) + diphosphate</text>
        <dbReference type="Rhea" id="RHEA:21248"/>
        <dbReference type="Rhea" id="RHEA-COMP:14527"/>
        <dbReference type="Rhea" id="RHEA-COMP:17342"/>
        <dbReference type="ChEBI" id="CHEBI:33019"/>
        <dbReference type="ChEBI" id="CHEBI:61557"/>
        <dbReference type="ChEBI" id="CHEBI:140395"/>
        <dbReference type="EC" id="2.7.7.48"/>
    </reaction>
</comment>
<dbReference type="EMBL" id="JAACJP010000004">
    <property type="protein sequence ID" value="KAF5385050.1"/>
    <property type="molecule type" value="Genomic_DNA"/>
</dbReference>
<evidence type="ECO:0000259" key="3">
    <source>
        <dbReference type="Pfam" id="PF05183"/>
    </source>
</evidence>
<dbReference type="OrthoDB" id="10055769at2759"/>
<evidence type="ECO:0000313" key="5">
    <source>
        <dbReference type="Proteomes" id="UP000565441"/>
    </source>
</evidence>
<dbReference type="AlphaFoldDB" id="A0A8H5HL80"/>
<feature type="region of interest" description="Disordered" evidence="2">
    <location>
        <begin position="1096"/>
        <end position="1121"/>
    </location>
</feature>
<keyword evidence="1" id="KW-0696">RNA-directed RNA polymerase</keyword>
<comment type="caution">
    <text evidence="4">The sequence shown here is derived from an EMBL/GenBank/DDBJ whole genome shotgun (WGS) entry which is preliminary data.</text>
</comment>
<name>A0A8H5HL80_9AGAR</name>
<dbReference type="EC" id="2.7.7.48" evidence="1"/>
<feature type="compositionally biased region" description="Polar residues" evidence="2">
    <location>
        <begin position="64"/>
        <end position="76"/>
    </location>
</feature>
<keyword evidence="1" id="KW-0548">Nucleotidyltransferase</keyword>
<gene>
    <name evidence="4" type="ORF">D9615_001000</name>
</gene>
<protein>
    <recommendedName>
        <fullName evidence="1">RNA-dependent RNA polymerase</fullName>
        <ecNumber evidence="1">2.7.7.48</ecNumber>
    </recommendedName>
</protein>
<dbReference type="PANTHER" id="PTHR23079:SF14">
    <property type="entry name" value="RNA-DEPENDENT RNA POLYMERASE"/>
    <property type="match status" value="1"/>
</dbReference>
<dbReference type="GO" id="GO:0031380">
    <property type="term" value="C:nuclear RNA-directed RNA polymerase complex"/>
    <property type="evidence" value="ECO:0007669"/>
    <property type="project" value="TreeGrafter"/>
</dbReference>
<keyword evidence="1" id="KW-0694">RNA-binding</keyword>
<feature type="region of interest" description="Disordered" evidence="2">
    <location>
        <begin position="51"/>
        <end position="91"/>
    </location>
</feature>
<dbReference type="GO" id="GO:0030422">
    <property type="term" value="P:siRNA processing"/>
    <property type="evidence" value="ECO:0007669"/>
    <property type="project" value="TreeGrafter"/>
</dbReference>
<dbReference type="GO" id="GO:0003723">
    <property type="term" value="F:RNA binding"/>
    <property type="evidence" value="ECO:0007669"/>
    <property type="project" value="UniProtKB-KW"/>
</dbReference>
<dbReference type="Pfam" id="PF05183">
    <property type="entry name" value="RdRP"/>
    <property type="match status" value="1"/>
</dbReference>
<dbReference type="Proteomes" id="UP000565441">
    <property type="component" value="Unassembled WGS sequence"/>
</dbReference>
<dbReference type="InterPro" id="IPR007855">
    <property type="entry name" value="RDRP"/>
</dbReference>
<dbReference type="InterPro" id="IPR057596">
    <property type="entry name" value="RDRP_core"/>
</dbReference>
<keyword evidence="1" id="KW-0808">Transferase</keyword>
<reference evidence="4 5" key="1">
    <citation type="journal article" date="2020" name="ISME J.">
        <title>Uncovering the hidden diversity of litter-decomposition mechanisms in mushroom-forming fungi.</title>
        <authorList>
            <person name="Floudas D."/>
            <person name="Bentzer J."/>
            <person name="Ahren D."/>
            <person name="Johansson T."/>
            <person name="Persson P."/>
            <person name="Tunlid A."/>
        </authorList>
    </citation>
    <scope>NUCLEOTIDE SEQUENCE [LARGE SCALE GENOMIC DNA]</scope>
    <source>
        <strain evidence="4 5">CBS 661.87</strain>
    </source>
</reference>
<proteinExistence type="inferred from homology"/>
<feature type="domain" description="RDRP core" evidence="3">
    <location>
        <begin position="375"/>
        <end position="998"/>
    </location>
</feature>
<evidence type="ECO:0000256" key="2">
    <source>
        <dbReference type="SAM" id="MobiDB-lite"/>
    </source>
</evidence>